<protein>
    <submittedName>
        <fullName evidence="8">Putative ankyrin repeat and MYND domain-containing protein 1-like</fullName>
    </submittedName>
</protein>
<feature type="compositionally biased region" description="Basic and acidic residues" evidence="6">
    <location>
        <begin position="558"/>
        <end position="574"/>
    </location>
</feature>
<accession>A0A2G8K490</accession>
<dbReference type="InterPro" id="IPR053064">
    <property type="entry name" value="Ankyrin-MYND_domain-protein"/>
</dbReference>
<dbReference type="PROSITE" id="PS50088">
    <property type="entry name" value="ANK_REPEAT"/>
    <property type="match status" value="3"/>
</dbReference>
<feature type="compositionally biased region" description="Polar residues" evidence="6">
    <location>
        <begin position="360"/>
        <end position="369"/>
    </location>
</feature>
<dbReference type="PANTHER" id="PTHR15897:SF2">
    <property type="entry name" value="ANKYRIN REPEAT AND MYND DOMAIN-CONTAINING PROTEIN 1"/>
    <property type="match status" value="1"/>
</dbReference>
<feature type="compositionally biased region" description="Polar residues" evidence="6">
    <location>
        <begin position="465"/>
        <end position="483"/>
    </location>
</feature>
<dbReference type="SUPFAM" id="SSF144232">
    <property type="entry name" value="HIT/MYND zinc finger-like"/>
    <property type="match status" value="1"/>
</dbReference>
<feature type="compositionally biased region" description="Polar residues" evidence="6">
    <location>
        <begin position="494"/>
        <end position="519"/>
    </location>
</feature>
<sequence length="580" mass="63042">MEATIRLLLKRGADPNSSSVPMPVAFFAVKATDVEAVQVLLEKGAVTTSRLSRKMDGLSTLHIASALRGPEGVEITRLILEAGADPNIRAFDDQDEEEEFYFTSGGSSPVKIRSGLDDSVFQHYYTLQEVGDHKGGRTSLHIACSRDDDYELSRQIVRLLLERGANPNVLCMGQSPLSLAIASGNDLAVDELLRFGANPSLPLGHHTGSALCIASNTRYEFRREPSQRIALIDKLVDAGANILAPVPVGSKKQMGTAVDYAYWMFNQDKRIAHMPYHALTYNERDTYNARRKLLAHLGNILRSAAVQRERERLHHEATEGTRSVSPSQDFLYTGAGARLESPTKSIMATAKAGARKESAPGSSSESLQETAGGKQVVFHSVIKDNTGQFQPLVDKENGETILRKPLFKYCYECGRTLGVRLSACTRCKEVYYCSKACKVKGWNARHKEECVRVNGRSRSPSPSGKGTNDSGRQNSSAVAAGRNNTGGSGGMRAQGTSSRQQHGNSGNSQDKTRGKSGTSGVVRGGNKSKPGGDNRSQGRQTEGTKGSVGGHIKGHKKGKDDRDNMFNQSRKEISENYSYN</sequence>
<dbReference type="Gene3D" id="1.25.40.20">
    <property type="entry name" value="Ankyrin repeat-containing domain"/>
    <property type="match status" value="2"/>
</dbReference>
<evidence type="ECO:0000259" key="7">
    <source>
        <dbReference type="PROSITE" id="PS50865"/>
    </source>
</evidence>
<gene>
    <name evidence="8" type="ORF">BSL78_20317</name>
</gene>
<keyword evidence="4" id="KW-0040">ANK repeat</keyword>
<proteinExistence type="predicted"/>
<dbReference type="PROSITE" id="PS50297">
    <property type="entry name" value="ANK_REP_REGION"/>
    <property type="match status" value="3"/>
</dbReference>
<feature type="repeat" description="ANK" evidence="4">
    <location>
        <begin position="135"/>
        <end position="172"/>
    </location>
</feature>
<evidence type="ECO:0000313" key="9">
    <source>
        <dbReference type="Proteomes" id="UP000230750"/>
    </source>
</evidence>
<dbReference type="AlphaFoldDB" id="A0A2G8K490"/>
<name>A0A2G8K490_STIJA</name>
<evidence type="ECO:0000313" key="8">
    <source>
        <dbReference type="EMBL" id="PIK42824.1"/>
    </source>
</evidence>
<dbReference type="STRING" id="307972.A0A2G8K490"/>
<feature type="domain" description="MYND-type" evidence="7">
    <location>
        <begin position="410"/>
        <end position="450"/>
    </location>
</feature>
<feature type="region of interest" description="Disordered" evidence="6">
    <location>
        <begin position="348"/>
        <end position="370"/>
    </location>
</feature>
<dbReference type="PANTHER" id="PTHR15897">
    <property type="entry name" value="ANKYRIN REPEAT AND MYND DOMAIN PROTEIN 1"/>
    <property type="match status" value="1"/>
</dbReference>
<dbReference type="PROSITE" id="PS01360">
    <property type="entry name" value="ZF_MYND_1"/>
    <property type="match status" value="1"/>
</dbReference>
<dbReference type="SMART" id="SM00248">
    <property type="entry name" value="ANK"/>
    <property type="match status" value="4"/>
</dbReference>
<evidence type="ECO:0000256" key="3">
    <source>
        <dbReference type="ARBA" id="ARBA00022833"/>
    </source>
</evidence>
<dbReference type="InterPro" id="IPR002893">
    <property type="entry name" value="Znf_MYND"/>
</dbReference>
<evidence type="ECO:0000256" key="1">
    <source>
        <dbReference type="ARBA" id="ARBA00022723"/>
    </source>
</evidence>
<keyword evidence="1" id="KW-0479">Metal-binding</keyword>
<feature type="region of interest" description="Disordered" evidence="6">
    <location>
        <begin position="451"/>
        <end position="580"/>
    </location>
</feature>
<keyword evidence="9" id="KW-1185">Reference proteome</keyword>
<comment type="caution">
    <text evidence="8">The sequence shown here is derived from an EMBL/GenBank/DDBJ whole genome shotgun (WGS) entry which is preliminary data.</text>
</comment>
<dbReference type="SUPFAM" id="SSF48403">
    <property type="entry name" value="Ankyrin repeat"/>
    <property type="match status" value="1"/>
</dbReference>
<dbReference type="Pfam" id="PF00023">
    <property type="entry name" value="Ank"/>
    <property type="match status" value="1"/>
</dbReference>
<dbReference type="EMBL" id="MRZV01000900">
    <property type="protein sequence ID" value="PIK42824.1"/>
    <property type="molecule type" value="Genomic_DNA"/>
</dbReference>
<feature type="repeat" description="ANK" evidence="4">
    <location>
        <begin position="172"/>
        <end position="198"/>
    </location>
</feature>
<dbReference type="OrthoDB" id="48314at2759"/>
<evidence type="ECO:0000256" key="4">
    <source>
        <dbReference type="PROSITE-ProRule" id="PRU00023"/>
    </source>
</evidence>
<keyword evidence="2 5" id="KW-0863">Zinc-finger</keyword>
<dbReference type="Gene3D" id="6.10.140.2220">
    <property type="match status" value="1"/>
</dbReference>
<feature type="compositionally biased region" description="Polar residues" evidence="6">
    <location>
        <begin position="534"/>
        <end position="544"/>
    </location>
</feature>
<reference evidence="8 9" key="1">
    <citation type="journal article" date="2017" name="PLoS Biol.">
        <title>The sea cucumber genome provides insights into morphological evolution and visceral regeneration.</title>
        <authorList>
            <person name="Zhang X."/>
            <person name="Sun L."/>
            <person name="Yuan J."/>
            <person name="Sun Y."/>
            <person name="Gao Y."/>
            <person name="Zhang L."/>
            <person name="Li S."/>
            <person name="Dai H."/>
            <person name="Hamel J.F."/>
            <person name="Liu C."/>
            <person name="Yu Y."/>
            <person name="Liu S."/>
            <person name="Lin W."/>
            <person name="Guo K."/>
            <person name="Jin S."/>
            <person name="Xu P."/>
            <person name="Storey K.B."/>
            <person name="Huan P."/>
            <person name="Zhang T."/>
            <person name="Zhou Y."/>
            <person name="Zhang J."/>
            <person name="Lin C."/>
            <person name="Li X."/>
            <person name="Xing L."/>
            <person name="Huo D."/>
            <person name="Sun M."/>
            <person name="Wang L."/>
            <person name="Mercier A."/>
            <person name="Li F."/>
            <person name="Yang H."/>
            <person name="Xiang J."/>
        </authorList>
    </citation>
    <scope>NUCLEOTIDE SEQUENCE [LARGE SCALE GENOMIC DNA]</scope>
    <source>
        <strain evidence="8">Shaxun</strain>
        <tissue evidence="8">Muscle</tissue>
    </source>
</reference>
<keyword evidence="3" id="KW-0862">Zinc</keyword>
<dbReference type="PROSITE" id="PS50865">
    <property type="entry name" value="ZF_MYND_2"/>
    <property type="match status" value="1"/>
</dbReference>
<dbReference type="InterPro" id="IPR036770">
    <property type="entry name" value="Ankyrin_rpt-contain_sf"/>
</dbReference>
<dbReference type="Pfam" id="PF01753">
    <property type="entry name" value="zf-MYND"/>
    <property type="match status" value="1"/>
</dbReference>
<evidence type="ECO:0000256" key="6">
    <source>
        <dbReference type="SAM" id="MobiDB-lite"/>
    </source>
</evidence>
<dbReference type="InterPro" id="IPR002110">
    <property type="entry name" value="Ankyrin_rpt"/>
</dbReference>
<dbReference type="Proteomes" id="UP000230750">
    <property type="component" value="Unassembled WGS sequence"/>
</dbReference>
<evidence type="ECO:0000256" key="5">
    <source>
        <dbReference type="PROSITE-ProRule" id="PRU00134"/>
    </source>
</evidence>
<organism evidence="8 9">
    <name type="scientific">Stichopus japonicus</name>
    <name type="common">Sea cucumber</name>
    <dbReference type="NCBI Taxonomy" id="307972"/>
    <lineage>
        <taxon>Eukaryota</taxon>
        <taxon>Metazoa</taxon>
        <taxon>Echinodermata</taxon>
        <taxon>Eleutherozoa</taxon>
        <taxon>Echinozoa</taxon>
        <taxon>Holothuroidea</taxon>
        <taxon>Aspidochirotacea</taxon>
        <taxon>Aspidochirotida</taxon>
        <taxon>Stichopodidae</taxon>
        <taxon>Apostichopus</taxon>
    </lineage>
</organism>
<dbReference type="GO" id="GO:0008270">
    <property type="term" value="F:zinc ion binding"/>
    <property type="evidence" value="ECO:0007669"/>
    <property type="project" value="UniProtKB-KW"/>
</dbReference>
<evidence type="ECO:0000256" key="2">
    <source>
        <dbReference type="ARBA" id="ARBA00022771"/>
    </source>
</evidence>
<feature type="repeat" description="ANK" evidence="4">
    <location>
        <begin position="56"/>
        <end position="91"/>
    </location>
</feature>
<dbReference type="Pfam" id="PF12796">
    <property type="entry name" value="Ank_2"/>
    <property type="match status" value="1"/>
</dbReference>